<dbReference type="InterPro" id="IPR023459">
    <property type="entry name" value="Tscrpt_elong_fac_GreA/B_fam"/>
</dbReference>
<dbReference type="NCBIfam" id="NF004396">
    <property type="entry name" value="PRK05753.1"/>
    <property type="match status" value="1"/>
</dbReference>
<keyword evidence="2" id="KW-0418">Kinase</keyword>
<dbReference type="Gene3D" id="3.10.50.30">
    <property type="entry name" value="Transcription elongation factor, GreA/GreB, C-terminal domain"/>
    <property type="match status" value="1"/>
</dbReference>
<dbReference type="PANTHER" id="PTHR30437">
    <property type="entry name" value="TRANSCRIPTION ELONGATION FACTOR GREA"/>
    <property type="match status" value="1"/>
</dbReference>
<dbReference type="GO" id="GO:0032784">
    <property type="term" value="P:regulation of DNA-templated transcription elongation"/>
    <property type="evidence" value="ECO:0007669"/>
    <property type="project" value="InterPro"/>
</dbReference>
<dbReference type="GO" id="GO:0070063">
    <property type="term" value="F:RNA polymerase binding"/>
    <property type="evidence" value="ECO:0007669"/>
    <property type="project" value="InterPro"/>
</dbReference>
<evidence type="ECO:0000313" key="2">
    <source>
        <dbReference type="EMBL" id="NMJ43281.1"/>
    </source>
</evidence>
<dbReference type="InterPro" id="IPR036953">
    <property type="entry name" value="GreA/GreB_C_sf"/>
</dbReference>
<feature type="domain" description="Transcription elongation factor GreA/GreB C-terminal" evidence="1">
    <location>
        <begin position="52"/>
        <end position="124"/>
    </location>
</feature>
<dbReference type="InterPro" id="IPR001437">
    <property type="entry name" value="Tscrpt_elong_fac_GreA/B_C"/>
</dbReference>
<dbReference type="GO" id="GO:0016301">
    <property type="term" value="F:kinase activity"/>
    <property type="evidence" value="ECO:0007669"/>
    <property type="project" value="UniProtKB-KW"/>
</dbReference>
<dbReference type="Pfam" id="PF01272">
    <property type="entry name" value="GreA_GreB"/>
    <property type="match status" value="1"/>
</dbReference>
<keyword evidence="3" id="KW-1185">Reference proteome</keyword>
<name>A0A848EFQ8_9PROT</name>
<sequence>MTTRRPPILLSDSDHGILLGLAASAARRNPDAARLLLEEADRADLVPAGRLPPDVVALGSHVTFTDVAAGTTRRVQLVMPAEADIGQGRISILSLVGAGLIGLRAGQSIDWPVQDGRLRRLRVDAVMAG</sequence>
<organism evidence="2 3">
    <name type="scientific">Neoroseomonas marina</name>
    <dbReference type="NCBI Taxonomy" id="1232220"/>
    <lineage>
        <taxon>Bacteria</taxon>
        <taxon>Pseudomonadati</taxon>
        <taxon>Pseudomonadota</taxon>
        <taxon>Alphaproteobacteria</taxon>
        <taxon>Acetobacterales</taxon>
        <taxon>Acetobacteraceae</taxon>
        <taxon>Neoroseomonas</taxon>
    </lineage>
</organism>
<dbReference type="GO" id="GO:0003677">
    <property type="term" value="F:DNA binding"/>
    <property type="evidence" value="ECO:0007669"/>
    <property type="project" value="InterPro"/>
</dbReference>
<dbReference type="GO" id="GO:0006354">
    <property type="term" value="P:DNA-templated transcription elongation"/>
    <property type="evidence" value="ECO:0007669"/>
    <property type="project" value="TreeGrafter"/>
</dbReference>
<accession>A0A848EFQ8</accession>
<dbReference type="PANTHER" id="PTHR30437:SF5">
    <property type="entry name" value="REGULATOR OF NUCLEOSIDE DIPHOSPHATE KINASE"/>
    <property type="match status" value="1"/>
</dbReference>
<comment type="caution">
    <text evidence="2">The sequence shown here is derived from an EMBL/GenBank/DDBJ whole genome shotgun (WGS) entry which is preliminary data.</text>
</comment>
<dbReference type="SUPFAM" id="SSF54534">
    <property type="entry name" value="FKBP-like"/>
    <property type="match status" value="1"/>
</dbReference>
<protein>
    <submittedName>
        <fullName evidence="2">Nucleoside diphosphate kinase regulator</fullName>
    </submittedName>
</protein>
<proteinExistence type="predicted"/>
<evidence type="ECO:0000259" key="1">
    <source>
        <dbReference type="Pfam" id="PF01272"/>
    </source>
</evidence>
<dbReference type="EMBL" id="JABBKX010000007">
    <property type="protein sequence ID" value="NMJ43281.1"/>
    <property type="molecule type" value="Genomic_DNA"/>
</dbReference>
<keyword evidence="2" id="KW-0808">Transferase</keyword>
<evidence type="ECO:0000313" key="3">
    <source>
        <dbReference type="Proteomes" id="UP000548582"/>
    </source>
</evidence>
<gene>
    <name evidence="2" type="primary">rnk</name>
    <name evidence="2" type="ORF">GWK16_18680</name>
</gene>
<reference evidence="2 3" key="1">
    <citation type="submission" date="2020-03" db="EMBL/GenBank/DDBJ databases">
        <authorList>
            <person name="Sun Q."/>
        </authorList>
    </citation>
    <scope>NUCLEOTIDE SEQUENCE [LARGE SCALE GENOMIC DNA]</scope>
    <source>
        <strain evidence="2 3">JC162</strain>
    </source>
</reference>
<dbReference type="AlphaFoldDB" id="A0A848EFQ8"/>
<dbReference type="Proteomes" id="UP000548582">
    <property type="component" value="Unassembled WGS sequence"/>
</dbReference>